<reference evidence="1 2" key="1">
    <citation type="submission" date="2018-10" db="EMBL/GenBank/DDBJ databases">
        <title>Genome assembly for a Yunnan-Guizhou Plateau 3E fish, Anabarilius grahami (Regan), and its evolutionary and genetic applications.</title>
        <authorList>
            <person name="Jiang W."/>
        </authorList>
    </citation>
    <scope>NUCLEOTIDE SEQUENCE [LARGE SCALE GENOMIC DNA]</scope>
    <source>
        <strain evidence="1">AG-KIZ</strain>
        <tissue evidence="1">Muscle</tissue>
    </source>
</reference>
<sequence>MPVVEIIWCGPRGIAALAPNKADGWLGSSLFTNPFEGMKEVGDQKTVPWNALLRHFAESIKQAPFVHKKNQLHSVVNFEILHPEGDFEVASSEHFGLVRPVSMAAMIVLNVKCPWEVIYPILNTAYV</sequence>
<keyword evidence="2" id="KW-1185">Reference proteome</keyword>
<organism evidence="1 2">
    <name type="scientific">Anabarilius grahami</name>
    <name type="common">Kanglang fish</name>
    <name type="synonym">Barilius grahami</name>
    <dbReference type="NCBI Taxonomy" id="495550"/>
    <lineage>
        <taxon>Eukaryota</taxon>
        <taxon>Metazoa</taxon>
        <taxon>Chordata</taxon>
        <taxon>Craniata</taxon>
        <taxon>Vertebrata</taxon>
        <taxon>Euteleostomi</taxon>
        <taxon>Actinopterygii</taxon>
        <taxon>Neopterygii</taxon>
        <taxon>Teleostei</taxon>
        <taxon>Ostariophysi</taxon>
        <taxon>Cypriniformes</taxon>
        <taxon>Xenocyprididae</taxon>
        <taxon>Xenocypridinae</taxon>
        <taxon>Xenocypridinae incertae sedis</taxon>
        <taxon>Anabarilius</taxon>
    </lineage>
</organism>
<evidence type="ECO:0000313" key="1">
    <source>
        <dbReference type="EMBL" id="ROJ62549.1"/>
    </source>
</evidence>
<protein>
    <submittedName>
        <fullName evidence="1">Uncharacterized protein</fullName>
    </submittedName>
</protein>
<gene>
    <name evidence="1" type="ORF">DPX16_21535</name>
</gene>
<name>A0A3N0XUN5_ANAGA</name>
<dbReference type="AlphaFoldDB" id="A0A3N0XUN5"/>
<comment type="caution">
    <text evidence="1">The sequence shown here is derived from an EMBL/GenBank/DDBJ whole genome shotgun (WGS) entry which is preliminary data.</text>
</comment>
<proteinExistence type="predicted"/>
<dbReference type="EMBL" id="RJVU01059915">
    <property type="protein sequence ID" value="ROJ62549.1"/>
    <property type="molecule type" value="Genomic_DNA"/>
</dbReference>
<evidence type="ECO:0000313" key="2">
    <source>
        <dbReference type="Proteomes" id="UP000281406"/>
    </source>
</evidence>
<dbReference type="Proteomes" id="UP000281406">
    <property type="component" value="Unassembled WGS sequence"/>
</dbReference>
<accession>A0A3N0XUN5</accession>